<evidence type="ECO:0000259" key="4">
    <source>
        <dbReference type="Pfam" id="PF18615"/>
    </source>
</evidence>
<dbReference type="RefSeq" id="XP_033772082.1">
    <property type="nucleotide sequence ID" value="XM_033916191.1"/>
</dbReference>
<feature type="region of interest" description="Disordered" evidence="2">
    <location>
        <begin position="492"/>
        <end position="520"/>
    </location>
</feature>
<dbReference type="GeneID" id="117346510"/>
<dbReference type="OrthoDB" id="10255000at2759"/>
<evidence type="ECO:0000313" key="5">
    <source>
        <dbReference type="Proteomes" id="UP000515159"/>
    </source>
</evidence>
<proteinExistence type="predicted"/>
<feature type="coiled-coil region" evidence="1">
    <location>
        <begin position="564"/>
        <end position="633"/>
    </location>
</feature>
<evidence type="ECO:0000256" key="1">
    <source>
        <dbReference type="SAM" id="Coils"/>
    </source>
</evidence>
<dbReference type="GO" id="GO:0005634">
    <property type="term" value="C:nucleus"/>
    <property type="evidence" value="ECO:0007669"/>
    <property type="project" value="InterPro"/>
</dbReference>
<feature type="region of interest" description="Disordered" evidence="2">
    <location>
        <begin position="379"/>
        <end position="433"/>
    </location>
</feature>
<dbReference type="GO" id="GO:0008270">
    <property type="term" value="F:zinc ion binding"/>
    <property type="evidence" value="ECO:0007669"/>
    <property type="project" value="InterPro"/>
</dbReference>
<dbReference type="KEGG" id="gsh:117346510"/>
<dbReference type="GO" id="GO:0005813">
    <property type="term" value="C:centrosome"/>
    <property type="evidence" value="ECO:0007669"/>
    <property type="project" value="TreeGrafter"/>
</dbReference>
<name>A0A6P8N903_GEOSA</name>
<feature type="domain" description="ZAD" evidence="3">
    <location>
        <begin position="98"/>
        <end position="168"/>
    </location>
</feature>
<dbReference type="Pfam" id="PF07776">
    <property type="entry name" value="zf-AD"/>
    <property type="match status" value="1"/>
</dbReference>
<dbReference type="GO" id="GO:0005794">
    <property type="term" value="C:Golgi apparatus"/>
    <property type="evidence" value="ECO:0007669"/>
    <property type="project" value="TreeGrafter"/>
</dbReference>
<sequence length="842" mass="94947">MHVGKRNPNYSYVTPGSVLGVTAQEKDLGVIVEDTLKPSAQCVTAAKKKVNRKLGNIRKGTENKDENVLMPLYRSMPCSICHLLSPRKKIRLATMNEVCRVCSVHLRGNQRRWIFSQGGRASLRVLLSHALGQEVARDGHGEFLCGKCVHILERVYRFDTVISRVQALSIERLQRLLTEKDRLASWVRQEHSRRHPVPASAGYSGQDITVDIAGLPHVRYNALLQEDMALSEYESWSEQGGGKCQDRECRGKDCFGCSAFRVDDADFEAVCGIPRRLRGLQPGTLSRLSRNKSRSMPLDGLLSPGSPRLAYLGGGSCRSPGSFSFSSMSISNLSLNTAPDSEGDPFEDLPISPRVLAEALTCVKGIEYRPVRTPPRCKIPVRSPHVRSPRFPRSPIGQQELRGGKRSHSGDFQTGGGSQGRIHNDDFSARGGSQSDEALLQLLSDFPDEYLTFSPELQRLKRFRRVQQAFEQLKGELEEAQAELRTLKEAVPKSGSAGEEMGETRELSLPERHRENTTQQRDQLIQCLTESLHRKEEVLQDCLGLLRSVKPGSNLTPEPREALVEKLRLRLKDRDRALEQASEKNFASLQRKEEKMTQLHQALREKDRDLARLADVLRKNEEMINALRDLLQQKDFSFQQLEASQTTTLKREEMLVYALREKDAMISSLQEALTSSNRDVEALAESLIGQGLGGSDPTSPSSQLQEKGRLLLQAQGDLRQHSLEHQEKVEKLLKTLTDKEVLLKEQHQRFIETLASKSEEAQELRRRLLAKERELAECRLQERESAQEWRTQVSHLQASVEERDGAVQKLLQEGQEKDRAIGKLQNHFRESLHLGVGMKQTL</sequence>
<evidence type="ECO:0000313" key="6">
    <source>
        <dbReference type="RefSeq" id="XP_033772082.1"/>
    </source>
</evidence>
<feature type="compositionally biased region" description="Basic and acidic residues" evidence="2">
    <location>
        <begin position="502"/>
        <end position="516"/>
    </location>
</feature>
<dbReference type="InterPro" id="IPR040947">
    <property type="entry name" value="SMYLE_N"/>
</dbReference>
<dbReference type="InParanoid" id="A0A6P8N903"/>
<organism evidence="5 6">
    <name type="scientific">Geotrypetes seraphini</name>
    <name type="common">Gaboon caecilian</name>
    <name type="synonym">Caecilia seraphini</name>
    <dbReference type="NCBI Taxonomy" id="260995"/>
    <lineage>
        <taxon>Eukaryota</taxon>
        <taxon>Metazoa</taxon>
        <taxon>Chordata</taxon>
        <taxon>Craniata</taxon>
        <taxon>Vertebrata</taxon>
        <taxon>Euteleostomi</taxon>
        <taxon>Amphibia</taxon>
        <taxon>Gymnophiona</taxon>
        <taxon>Geotrypetes</taxon>
    </lineage>
</organism>
<accession>A0A6P8N903</accession>
<gene>
    <name evidence="6" type="primary">LOC117346510</name>
</gene>
<keyword evidence="5" id="KW-1185">Reference proteome</keyword>
<dbReference type="AlphaFoldDB" id="A0A6P8N903"/>
<evidence type="ECO:0000259" key="3">
    <source>
        <dbReference type="Pfam" id="PF07776"/>
    </source>
</evidence>
<dbReference type="GO" id="GO:0060090">
    <property type="term" value="F:molecular adaptor activity"/>
    <property type="evidence" value="ECO:0007669"/>
    <property type="project" value="TreeGrafter"/>
</dbReference>
<dbReference type="Pfam" id="PF18615">
    <property type="entry name" value="SMYLE_N"/>
    <property type="match status" value="1"/>
</dbReference>
<dbReference type="PANTHER" id="PTHR46501:SF6">
    <property type="entry name" value="SI:CH73-95L15.5"/>
    <property type="match status" value="1"/>
</dbReference>
<protein>
    <submittedName>
        <fullName evidence="6">Uncharacterized protein LOC117346510 isoform X1</fullName>
    </submittedName>
</protein>
<reference evidence="6" key="1">
    <citation type="submission" date="2025-08" db="UniProtKB">
        <authorList>
            <consortium name="RefSeq"/>
        </authorList>
    </citation>
    <scope>IDENTIFICATION</scope>
</reference>
<dbReference type="GO" id="GO:1903358">
    <property type="term" value="P:regulation of Golgi organization"/>
    <property type="evidence" value="ECO:0007669"/>
    <property type="project" value="TreeGrafter"/>
</dbReference>
<dbReference type="InterPro" id="IPR012934">
    <property type="entry name" value="Znf_AD"/>
</dbReference>
<evidence type="ECO:0000256" key="2">
    <source>
        <dbReference type="SAM" id="MobiDB-lite"/>
    </source>
</evidence>
<feature type="coiled-coil region" evidence="1">
    <location>
        <begin position="463"/>
        <end position="490"/>
    </location>
</feature>
<dbReference type="GO" id="GO:0090063">
    <property type="term" value="P:positive regulation of microtubule nucleation"/>
    <property type="evidence" value="ECO:0007669"/>
    <property type="project" value="TreeGrafter"/>
</dbReference>
<keyword evidence="1" id="KW-0175">Coiled coil</keyword>
<dbReference type="Proteomes" id="UP000515159">
    <property type="component" value="Chromosome 12"/>
</dbReference>
<feature type="domain" description="Short myomegalin-like EB1 binding protein N-terminal" evidence="4">
    <location>
        <begin position="209"/>
        <end position="290"/>
    </location>
</feature>
<dbReference type="PANTHER" id="PTHR46501">
    <property type="entry name" value="MYOMEGALIN"/>
    <property type="match status" value="1"/>
</dbReference>
<feature type="coiled-coil region" evidence="1">
    <location>
        <begin position="747"/>
        <end position="781"/>
    </location>
</feature>
<dbReference type="InterPro" id="IPR052593">
    <property type="entry name" value="MT-associated_AKAP9-binding"/>
</dbReference>
<dbReference type="GO" id="GO:0007098">
    <property type="term" value="P:centrosome cycle"/>
    <property type="evidence" value="ECO:0007669"/>
    <property type="project" value="TreeGrafter"/>
</dbReference>